<name>A0A212JHU1_9PROT</name>
<proteinExistence type="predicted"/>
<evidence type="ECO:0000256" key="1">
    <source>
        <dbReference type="ARBA" id="ARBA00001966"/>
    </source>
</evidence>
<evidence type="ECO:0000256" key="4">
    <source>
        <dbReference type="ARBA" id="ARBA00022723"/>
    </source>
</evidence>
<dbReference type="AlphaFoldDB" id="A0A212JHU1"/>
<dbReference type="InterPro" id="IPR047927">
    <property type="entry name" value="YfhL-like"/>
</dbReference>
<sequence>MAMTISAASCVFCGACEMECPNAAISEGEDAFAVDPERCTECVGRFDEPQCRLVCPADAIGPDPEHVETFAALKEKAAKLAAA</sequence>
<evidence type="ECO:0000259" key="8">
    <source>
        <dbReference type="PROSITE" id="PS51379"/>
    </source>
</evidence>
<dbReference type="InterPro" id="IPR017900">
    <property type="entry name" value="4Fe4S_Fe_S_CS"/>
</dbReference>
<feature type="domain" description="4Fe-4S ferredoxin-type" evidence="8">
    <location>
        <begin position="31"/>
        <end position="65"/>
    </location>
</feature>
<dbReference type="SUPFAM" id="SSF54862">
    <property type="entry name" value="4Fe-4S ferredoxins"/>
    <property type="match status" value="1"/>
</dbReference>
<protein>
    <submittedName>
        <fullName evidence="9">Ferredoxin</fullName>
    </submittedName>
</protein>
<dbReference type="GO" id="GO:0051539">
    <property type="term" value="F:4 iron, 4 sulfur cluster binding"/>
    <property type="evidence" value="ECO:0007669"/>
    <property type="project" value="UniProtKB-KW"/>
</dbReference>
<evidence type="ECO:0000256" key="7">
    <source>
        <dbReference type="ARBA" id="ARBA00023014"/>
    </source>
</evidence>
<accession>A0A212JHU1</accession>
<dbReference type="Pfam" id="PF00037">
    <property type="entry name" value="Fer4"/>
    <property type="match status" value="1"/>
</dbReference>
<dbReference type="InterPro" id="IPR017896">
    <property type="entry name" value="4Fe4S_Fe-S-bd"/>
</dbReference>
<keyword evidence="4" id="KW-0479">Metal-binding</keyword>
<keyword evidence="5" id="KW-0249">Electron transport</keyword>
<dbReference type="GO" id="GO:0046872">
    <property type="term" value="F:metal ion binding"/>
    <property type="evidence" value="ECO:0007669"/>
    <property type="project" value="UniProtKB-KW"/>
</dbReference>
<evidence type="ECO:0000256" key="6">
    <source>
        <dbReference type="ARBA" id="ARBA00023004"/>
    </source>
</evidence>
<dbReference type="Gene3D" id="3.30.70.20">
    <property type="match status" value="1"/>
</dbReference>
<keyword evidence="3" id="KW-0004">4Fe-4S</keyword>
<dbReference type="PROSITE" id="PS00198">
    <property type="entry name" value="4FE4S_FER_1"/>
    <property type="match status" value="1"/>
</dbReference>
<gene>
    <name evidence="9" type="primary">fdx</name>
    <name evidence="9" type="ORF">KL86APRO_11059</name>
</gene>
<evidence type="ECO:0000313" key="9">
    <source>
        <dbReference type="EMBL" id="SBV98815.1"/>
    </source>
</evidence>
<evidence type="ECO:0000256" key="2">
    <source>
        <dbReference type="ARBA" id="ARBA00022448"/>
    </source>
</evidence>
<reference evidence="9" key="1">
    <citation type="submission" date="2016-04" db="EMBL/GenBank/DDBJ databases">
        <authorList>
            <person name="Evans L.H."/>
            <person name="Alamgir A."/>
            <person name="Owens N."/>
            <person name="Weber N.D."/>
            <person name="Virtaneva K."/>
            <person name="Barbian K."/>
            <person name="Babar A."/>
            <person name="Rosenke K."/>
        </authorList>
    </citation>
    <scope>NUCLEOTIDE SEQUENCE</scope>
    <source>
        <strain evidence="9">86</strain>
    </source>
</reference>
<comment type="cofactor">
    <cofactor evidence="1">
        <name>[4Fe-4S] cluster</name>
        <dbReference type="ChEBI" id="CHEBI:49883"/>
    </cofactor>
</comment>
<dbReference type="EMBL" id="FLUO01000001">
    <property type="protein sequence ID" value="SBV98815.1"/>
    <property type="molecule type" value="Genomic_DNA"/>
</dbReference>
<dbReference type="FunFam" id="3.30.70.20:FF:000045">
    <property type="entry name" value="Ferredoxin, 4Fe-4S"/>
    <property type="match status" value="1"/>
</dbReference>
<keyword evidence="2" id="KW-0813">Transport</keyword>
<dbReference type="NCBIfam" id="NF033683">
    <property type="entry name" value="di_4Fe-4S_YfhL"/>
    <property type="match status" value="1"/>
</dbReference>
<evidence type="ECO:0000256" key="5">
    <source>
        <dbReference type="ARBA" id="ARBA00022982"/>
    </source>
</evidence>
<feature type="domain" description="4Fe-4S ferredoxin-type" evidence="8">
    <location>
        <begin position="1"/>
        <end position="30"/>
    </location>
</feature>
<dbReference type="PROSITE" id="PS51379">
    <property type="entry name" value="4FE4S_FER_2"/>
    <property type="match status" value="2"/>
</dbReference>
<organism evidence="9">
    <name type="scientific">uncultured Alphaproteobacteria bacterium</name>
    <dbReference type="NCBI Taxonomy" id="91750"/>
    <lineage>
        <taxon>Bacteria</taxon>
        <taxon>Pseudomonadati</taxon>
        <taxon>Pseudomonadota</taxon>
        <taxon>Alphaproteobacteria</taxon>
        <taxon>environmental samples</taxon>
    </lineage>
</organism>
<evidence type="ECO:0000256" key="3">
    <source>
        <dbReference type="ARBA" id="ARBA00022485"/>
    </source>
</evidence>
<keyword evidence="7" id="KW-0411">Iron-sulfur</keyword>
<keyword evidence="6" id="KW-0408">Iron</keyword>